<dbReference type="AlphaFoldDB" id="A0A0H2RNT9"/>
<dbReference type="SUPFAM" id="SSF56112">
    <property type="entry name" value="Protein kinase-like (PK-like)"/>
    <property type="match status" value="1"/>
</dbReference>
<feature type="region of interest" description="Disordered" evidence="1">
    <location>
        <begin position="771"/>
        <end position="790"/>
    </location>
</feature>
<feature type="domain" description="Fungal-type protein kinase" evidence="2">
    <location>
        <begin position="191"/>
        <end position="582"/>
    </location>
</feature>
<sequence length="869" mass="97224">MSPAATPAASFLHLSDTSNLANEDKHSLLFSTLGTKKWDRDDFDFSEWVDESLFDEPDEGQGPNLKNVLGVPIIGNVEGLLGYLFPNSRIGFNSKDLLEKLALRSNGGWQNLPDLRHWVKGPESASKYLGLLTSFTNKILTSLSNGVATGEQAPAQPRSRIRHRWASTGSQGIRPIEKGELACEPTLVLLDESDTTERTQLDWSHVLATFIYKPSDSFKVDAERECVEYAEFIFLAQRSRHFVITACLIETTMTLFYFDRSGGLASSEFNVHEQPESFLRFAMGMLTLNQAGIGFDSSLFFEGDLTFVHVEGKRFELGSRIYSSKGIEGKGTSCFSGKDMKGNVVVIKDSWGDINVAGNEMEILKLLNNPKPDATPDEVKRHEESLCTPDGVRVIPRFVAGENVHVGKTVDEDGCSKMIMTPSTTAPIREALGLLVVDNDEPSKYTWINEKFKGIVLRCQWRIVTSPKGAKFDSASTPTVGDAMLVIHDIIYAIKALRDRNIVHRDICDLNIVVQRHKGMARGLLIDFDSASDVHRVIGEARSERRGTLEFMTLDRLVPDVTNPHTYFHDLQSLFFVLCWFCTVPKACQRCACGGNVKHGDTIRTRWSGFDYSPSTLQSVLKAKMNDVLSEENFEKKVLKNFHPCYNFLKESVRYCRRVLFGDLDYSALARPYLMTEILKSDVTLLQVCRLANLLPPSERSPTVVSMSMAESLYPQELPGVTYKESVYDALIAKAIREQTFRLFAMPNQSIVAKLVENKLIERRLAKSSRSKDGKDGEIQFSEDDSDGDDEITLEDVAGAFDDRSNDFVNDLETCVKARLSEAIGTMVEEYPEFVLCTSSDEIFNKIRGMIEGYESTLNAFSDEGDARA</sequence>
<dbReference type="Gene3D" id="1.10.510.10">
    <property type="entry name" value="Transferase(Phosphotransferase) domain 1"/>
    <property type="match status" value="1"/>
</dbReference>
<evidence type="ECO:0000313" key="3">
    <source>
        <dbReference type="EMBL" id="KLO13282.1"/>
    </source>
</evidence>
<dbReference type="InterPro" id="IPR040976">
    <property type="entry name" value="Pkinase_fungal"/>
</dbReference>
<dbReference type="InParanoid" id="A0A0H2RNT9"/>
<gene>
    <name evidence="3" type="ORF">SCHPADRAFT_373622</name>
</gene>
<organism evidence="3 4">
    <name type="scientific">Schizopora paradoxa</name>
    <dbReference type="NCBI Taxonomy" id="27342"/>
    <lineage>
        <taxon>Eukaryota</taxon>
        <taxon>Fungi</taxon>
        <taxon>Dikarya</taxon>
        <taxon>Basidiomycota</taxon>
        <taxon>Agaricomycotina</taxon>
        <taxon>Agaricomycetes</taxon>
        <taxon>Hymenochaetales</taxon>
        <taxon>Schizoporaceae</taxon>
        <taxon>Schizopora</taxon>
    </lineage>
</organism>
<dbReference type="InterPro" id="IPR018247">
    <property type="entry name" value="EF_Hand_1_Ca_BS"/>
</dbReference>
<dbReference type="PANTHER" id="PTHR38248">
    <property type="entry name" value="FUNK1 6"/>
    <property type="match status" value="1"/>
</dbReference>
<dbReference type="OrthoDB" id="5584477at2759"/>
<dbReference type="InterPro" id="IPR011009">
    <property type="entry name" value="Kinase-like_dom_sf"/>
</dbReference>
<reference evidence="3 4" key="1">
    <citation type="submission" date="2015-04" db="EMBL/GenBank/DDBJ databases">
        <title>Complete genome sequence of Schizopora paradoxa KUC8140, a cosmopolitan wood degrader in East Asia.</title>
        <authorList>
            <consortium name="DOE Joint Genome Institute"/>
            <person name="Min B."/>
            <person name="Park H."/>
            <person name="Jang Y."/>
            <person name="Kim J.-J."/>
            <person name="Kim K.H."/>
            <person name="Pangilinan J."/>
            <person name="Lipzen A."/>
            <person name="Riley R."/>
            <person name="Grigoriev I.V."/>
            <person name="Spatafora J.W."/>
            <person name="Choi I.-G."/>
        </authorList>
    </citation>
    <scope>NUCLEOTIDE SEQUENCE [LARGE SCALE GENOMIC DNA]</scope>
    <source>
        <strain evidence="3 4">KUC8140</strain>
    </source>
</reference>
<keyword evidence="4" id="KW-1185">Reference proteome</keyword>
<protein>
    <recommendedName>
        <fullName evidence="2">Fungal-type protein kinase domain-containing protein</fullName>
    </recommendedName>
</protein>
<dbReference type="STRING" id="27342.A0A0H2RNT9"/>
<name>A0A0H2RNT9_9AGAM</name>
<evidence type="ECO:0000256" key="1">
    <source>
        <dbReference type="SAM" id="MobiDB-lite"/>
    </source>
</evidence>
<evidence type="ECO:0000313" key="4">
    <source>
        <dbReference type="Proteomes" id="UP000053477"/>
    </source>
</evidence>
<accession>A0A0H2RNT9</accession>
<dbReference type="Proteomes" id="UP000053477">
    <property type="component" value="Unassembled WGS sequence"/>
</dbReference>
<evidence type="ECO:0000259" key="2">
    <source>
        <dbReference type="Pfam" id="PF17667"/>
    </source>
</evidence>
<dbReference type="Pfam" id="PF17667">
    <property type="entry name" value="Pkinase_fungal"/>
    <property type="match status" value="1"/>
</dbReference>
<dbReference type="EMBL" id="KQ085962">
    <property type="protein sequence ID" value="KLO13282.1"/>
    <property type="molecule type" value="Genomic_DNA"/>
</dbReference>
<feature type="compositionally biased region" description="Acidic residues" evidence="1">
    <location>
        <begin position="781"/>
        <end position="790"/>
    </location>
</feature>
<dbReference type="PROSITE" id="PS00018">
    <property type="entry name" value="EF_HAND_1"/>
    <property type="match status" value="1"/>
</dbReference>
<proteinExistence type="predicted"/>
<dbReference type="PANTHER" id="PTHR38248:SF2">
    <property type="entry name" value="FUNK1 11"/>
    <property type="match status" value="1"/>
</dbReference>